<dbReference type="InterPro" id="IPR029063">
    <property type="entry name" value="SAM-dependent_MTases_sf"/>
</dbReference>
<dbReference type="InterPro" id="IPR006342">
    <property type="entry name" value="FkbM_mtfrase"/>
</dbReference>
<protein>
    <submittedName>
        <fullName evidence="2">Methyltransferase, FkbM family</fullName>
    </submittedName>
</protein>
<dbReference type="SUPFAM" id="SSF53335">
    <property type="entry name" value="S-adenosyl-L-methionine-dependent methyltransferases"/>
    <property type="match status" value="1"/>
</dbReference>
<dbReference type="Gene3D" id="3.40.50.150">
    <property type="entry name" value="Vaccinia Virus protein VP39"/>
    <property type="match status" value="1"/>
</dbReference>
<evidence type="ECO:0000259" key="1">
    <source>
        <dbReference type="Pfam" id="PF05050"/>
    </source>
</evidence>
<dbReference type="NCBIfam" id="TIGR01444">
    <property type="entry name" value="fkbM_fam"/>
    <property type="match status" value="1"/>
</dbReference>
<dbReference type="OrthoDB" id="9812600at2"/>
<keyword evidence="2" id="KW-0808">Transferase</keyword>
<gene>
    <name evidence="2" type="ORF">SAMN04488505_104350</name>
</gene>
<dbReference type="Pfam" id="PF05050">
    <property type="entry name" value="Methyltransf_21"/>
    <property type="match status" value="1"/>
</dbReference>
<dbReference type="PANTHER" id="PTHR36973">
    <property type="entry name" value="SLL1456 PROTEIN-RELATED"/>
    <property type="match status" value="1"/>
</dbReference>
<sequence>MNLLFKIADTAKVYLTAGRGISSLLEKGASVASTQILHNCRHYIPDLKVIIDVGANKGQFTMAANHYYPRAVIHSFEPLPEVFLVLQHNTRKLAGVHAYNLALGSSSGCLEFYRNAYSHASSALQVSGLQKDMMPQTADTDQITVPVKRLDELLPDIRLLSPALLKMDVQGYEKEVLKGAVNSLRNIDYLLFESSFVQMYEGEPLFDEMHNFVKDLGFEFIAPVGFLQSDKLQILQMDLLYKRKR</sequence>
<dbReference type="GO" id="GO:0032259">
    <property type="term" value="P:methylation"/>
    <property type="evidence" value="ECO:0007669"/>
    <property type="project" value="UniProtKB-KW"/>
</dbReference>
<dbReference type="STRING" id="573321.SAMN04488505_104350"/>
<dbReference type="AlphaFoldDB" id="A0A1H7Y9Y4"/>
<dbReference type="GO" id="GO:0008171">
    <property type="term" value="F:O-methyltransferase activity"/>
    <property type="evidence" value="ECO:0007669"/>
    <property type="project" value="TreeGrafter"/>
</dbReference>
<keyword evidence="3" id="KW-1185">Reference proteome</keyword>
<name>A0A1H7Y9Y4_9BACT</name>
<evidence type="ECO:0000313" key="3">
    <source>
        <dbReference type="Proteomes" id="UP000198984"/>
    </source>
</evidence>
<dbReference type="EMBL" id="FOBB01000004">
    <property type="protein sequence ID" value="SEM42137.1"/>
    <property type="molecule type" value="Genomic_DNA"/>
</dbReference>
<feature type="domain" description="Methyltransferase FkbM" evidence="1">
    <location>
        <begin position="52"/>
        <end position="220"/>
    </location>
</feature>
<dbReference type="RefSeq" id="WP_089915241.1">
    <property type="nucleotide sequence ID" value="NZ_FOBB01000004.1"/>
</dbReference>
<dbReference type="PANTHER" id="PTHR36973:SF4">
    <property type="entry name" value="NODULATION PROTEIN"/>
    <property type="match status" value="1"/>
</dbReference>
<dbReference type="Proteomes" id="UP000198984">
    <property type="component" value="Unassembled WGS sequence"/>
</dbReference>
<organism evidence="2 3">
    <name type="scientific">Chitinophaga rupis</name>
    <dbReference type="NCBI Taxonomy" id="573321"/>
    <lineage>
        <taxon>Bacteria</taxon>
        <taxon>Pseudomonadati</taxon>
        <taxon>Bacteroidota</taxon>
        <taxon>Chitinophagia</taxon>
        <taxon>Chitinophagales</taxon>
        <taxon>Chitinophagaceae</taxon>
        <taxon>Chitinophaga</taxon>
    </lineage>
</organism>
<keyword evidence="2" id="KW-0489">Methyltransferase</keyword>
<evidence type="ECO:0000313" key="2">
    <source>
        <dbReference type="EMBL" id="SEM42137.1"/>
    </source>
</evidence>
<accession>A0A1H7Y9Y4</accession>
<reference evidence="2 3" key="1">
    <citation type="submission" date="2016-10" db="EMBL/GenBank/DDBJ databases">
        <authorList>
            <person name="de Groot N.N."/>
        </authorList>
    </citation>
    <scope>NUCLEOTIDE SEQUENCE [LARGE SCALE GENOMIC DNA]</scope>
    <source>
        <strain evidence="2 3">DSM 21039</strain>
    </source>
</reference>
<dbReference type="InterPro" id="IPR053188">
    <property type="entry name" value="FkbM_Methyltransferase"/>
</dbReference>
<proteinExistence type="predicted"/>